<sequence>MTRKQRHPARLHKELWFNEPGQMNDGPFCRCSWKTCQKGIAHNIYPGEKLPPCRVIRWNIEYRIVLVAEEAPELFVIEDLNLFRDYFFVELLELYDVDVFNMQKAENTCSIFHVMPRFTRSIEGIWLYAFRHFS</sequence>
<protein>
    <submittedName>
        <fullName evidence="3">CUB domain-containing protein</fullName>
    </submittedName>
</protein>
<proteinExistence type="predicted"/>
<dbReference type="Proteomes" id="UP000270296">
    <property type="component" value="Unassembled WGS sequence"/>
</dbReference>
<dbReference type="AlphaFoldDB" id="A0A183J6B0"/>
<dbReference type="EMBL" id="UZAM01015607">
    <property type="protein sequence ID" value="VDP39816.1"/>
    <property type="molecule type" value="Genomic_DNA"/>
</dbReference>
<dbReference type="WBParaSite" id="SBAD_0001179401-mRNA-1">
    <property type="protein sequence ID" value="SBAD_0001179401-mRNA-1"/>
    <property type="gene ID" value="SBAD_0001179401"/>
</dbReference>
<name>A0A183J6B0_9BILA</name>
<accession>A0A183J6B0</accession>
<reference evidence="3" key="1">
    <citation type="submission" date="2016-06" db="UniProtKB">
        <authorList>
            <consortium name="WormBaseParasite"/>
        </authorList>
    </citation>
    <scope>IDENTIFICATION</scope>
</reference>
<evidence type="ECO:0000313" key="1">
    <source>
        <dbReference type="EMBL" id="VDP39816.1"/>
    </source>
</evidence>
<organism evidence="3">
    <name type="scientific">Soboliphyme baturini</name>
    <dbReference type="NCBI Taxonomy" id="241478"/>
    <lineage>
        <taxon>Eukaryota</taxon>
        <taxon>Metazoa</taxon>
        <taxon>Ecdysozoa</taxon>
        <taxon>Nematoda</taxon>
        <taxon>Enoplea</taxon>
        <taxon>Dorylaimia</taxon>
        <taxon>Dioctophymatida</taxon>
        <taxon>Dioctophymatoidea</taxon>
        <taxon>Soboliphymatidae</taxon>
        <taxon>Soboliphyme</taxon>
    </lineage>
</organism>
<evidence type="ECO:0000313" key="3">
    <source>
        <dbReference type="WBParaSite" id="SBAD_0001179401-mRNA-1"/>
    </source>
</evidence>
<evidence type="ECO:0000313" key="2">
    <source>
        <dbReference type="Proteomes" id="UP000270296"/>
    </source>
</evidence>
<keyword evidence="2" id="KW-1185">Reference proteome</keyword>
<dbReference type="OrthoDB" id="5869533at2759"/>
<reference evidence="1 2" key="2">
    <citation type="submission" date="2018-11" db="EMBL/GenBank/DDBJ databases">
        <authorList>
            <consortium name="Pathogen Informatics"/>
        </authorList>
    </citation>
    <scope>NUCLEOTIDE SEQUENCE [LARGE SCALE GENOMIC DNA]</scope>
</reference>
<gene>
    <name evidence="1" type="ORF">SBAD_LOCUS11408</name>
</gene>